<dbReference type="Proteomes" id="UP000601435">
    <property type="component" value="Unassembled WGS sequence"/>
</dbReference>
<dbReference type="AlphaFoldDB" id="A0A813BBM4"/>
<sequence length="1222" mass="135487">MDLAETDGASSNNRLIAHLIQQAKTTCLGRGSSGSAAHPLLLAHCRCMNHAVQLNSAGILGTVSATLLNRVYGMTIFIRNLGYWLRIRQAIRTWVGENLRFRPEVPAAAANLAEHVQPHPALHELIAYLRMWKKLEKRSAKAEDDRPQVDEDEDESNFDRKAAAFLDMWNGNVADGPCHICSCPNIPYGHRHCVDRAAAVKKCSDTLLDLFVHAMPGVPSPSKWTKLHSPLDFCLAGTVVHNWLEHAFRSAFSDMVFQEFPDSEAGTDPRLVEALSFHAVNGRRFQSSMSFLQNTHEKWAVSLLAVALEPNRVLTYYWLSCLGQSLSPLERPPLYCLLDPSSSVLTSLLQHCSALLASESGSGRVRLLWTTSGYDSYDRFCRCEPNRVREIRRIMLFTSCWIFRRHYEYLHSDSFLIAIVGDEQADPQVLSSFLSSWRVKSWCCVPPGLARALKARHVTAEDLQTSRWKKILFWFAATLQLSIADVEVKHAANRSNAESGFSTIAAKFVNSDSHLVARQARQKIWPSKGKDETADIEDVGKDALVMDKTKRRAKGRSALELFRKDWLHRRRMSEAINPATKAVWDEVRAGWRELPDEQKQVYTAMAASSGEAAASQRRQNRGATSDATVGERGTGLNLCKQYYHSCTPKLLNAVPFQQHLETPDLKALLSPFPKNEPPTCKFGKHGYPVSEASLSRIAEVQRQKGISARQAEHHFDQERERMARPPDSDHFPERVIYESHCGCQRRHTGEDRRIALHINLLQSFLHIVKQLGSPMDVVRSDVLLSFEVLSSTKRHVVRQFAWVSAVSARAGALKPEQTFVLAEVGDCGHVGEGVHRFDGLYLDLALEPYVQCKKEYLPAPPDEPPVGRLRMFVSDSWAFHLLSVFDDHPGLFAGQVVINKLQFQDCTPRRVRVVGFDANFQRVLVSADGFLEGLQHDSDVHEAADPMLDGAGDDAGPSAGSGMDFLALLDDTDTGPTPAPAKRRKKSQTVSQGLDVPPAPENDILDDPELQGILGADNIVELKRAIETCTATGAEIANDKWMDERAAQDSDSDIFDEGDCKEDPDSRAATTTSPATAPRLSTPAASSSSASSSAVVPPLIGDGAQSSRPRQAWQLLKMDEDGAKIEVMFGGTGTDYCSVRRSLNGKVELLGSVKRLTKQTNGSESLRALCKRHTRCECWVTGGTTHADLILQWLAVAPKETVESHARLALELKRSVGMKVRG</sequence>
<organism evidence="2 3">
    <name type="scientific">Symbiodinium necroappetens</name>
    <dbReference type="NCBI Taxonomy" id="1628268"/>
    <lineage>
        <taxon>Eukaryota</taxon>
        <taxon>Sar</taxon>
        <taxon>Alveolata</taxon>
        <taxon>Dinophyceae</taxon>
        <taxon>Suessiales</taxon>
        <taxon>Symbiodiniaceae</taxon>
        <taxon>Symbiodinium</taxon>
    </lineage>
</organism>
<feature type="region of interest" description="Disordered" evidence="1">
    <location>
        <begin position="708"/>
        <end position="729"/>
    </location>
</feature>
<dbReference type="OrthoDB" id="421031at2759"/>
<feature type="region of interest" description="Disordered" evidence="1">
    <location>
        <begin position="607"/>
        <end position="629"/>
    </location>
</feature>
<feature type="region of interest" description="Disordered" evidence="1">
    <location>
        <begin position="1042"/>
        <end position="1108"/>
    </location>
</feature>
<keyword evidence="3" id="KW-1185">Reference proteome</keyword>
<protein>
    <submittedName>
        <fullName evidence="2">Uncharacterized protein</fullName>
    </submittedName>
</protein>
<feature type="compositionally biased region" description="Acidic residues" evidence="1">
    <location>
        <begin position="1050"/>
        <end position="1060"/>
    </location>
</feature>
<evidence type="ECO:0000256" key="1">
    <source>
        <dbReference type="SAM" id="MobiDB-lite"/>
    </source>
</evidence>
<accession>A0A813BBM4</accession>
<feature type="compositionally biased region" description="Basic and acidic residues" evidence="1">
    <location>
        <begin position="710"/>
        <end position="729"/>
    </location>
</feature>
<reference evidence="2" key="1">
    <citation type="submission" date="2021-02" db="EMBL/GenBank/DDBJ databases">
        <authorList>
            <person name="Dougan E. K."/>
            <person name="Rhodes N."/>
            <person name="Thang M."/>
            <person name="Chan C."/>
        </authorList>
    </citation>
    <scope>NUCLEOTIDE SEQUENCE</scope>
</reference>
<evidence type="ECO:0000313" key="3">
    <source>
        <dbReference type="Proteomes" id="UP000601435"/>
    </source>
</evidence>
<feature type="compositionally biased region" description="Low complexity" evidence="1">
    <location>
        <begin position="1067"/>
        <end position="1099"/>
    </location>
</feature>
<comment type="caution">
    <text evidence="2">The sequence shown here is derived from an EMBL/GenBank/DDBJ whole genome shotgun (WGS) entry which is preliminary data.</text>
</comment>
<feature type="region of interest" description="Disordered" evidence="1">
    <location>
        <begin position="944"/>
        <end position="1008"/>
    </location>
</feature>
<dbReference type="EMBL" id="CAJNJA010069018">
    <property type="protein sequence ID" value="CAE7896693.1"/>
    <property type="molecule type" value="Genomic_DNA"/>
</dbReference>
<name>A0A813BBM4_9DINO</name>
<gene>
    <name evidence="2" type="ORF">SNEC2469_LOCUS30039</name>
</gene>
<evidence type="ECO:0000313" key="2">
    <source>
        <dbReference type="EMBL" id="CAE7896693.1"/>
    </source>
</evidence>
<proteinExistence type="predicted"/>